<comment type="caution">
    <text evidence="7">Lacks conserved residue(s) required for the propagation of feature annotation.</text>
</comment>
<dbReference type="GO" id="GO:0009423">
    <property type="term" value="P:chorismate biosynthetic process"/>
    <property type="evidence" value="ECO:0007669"/>
    <property type="project" value="UniProtKB-UniRule"/>
</dbReference>
<evidence type="ECO:0000256" key="3">
    <source>
        <dbReference type="ARBA" id="ARBA00022605"/>
    </source>
</evidence>
<feature type="binding site" evidence="7">
    <location>
        <position position="29"/>
    </location>
    <ligand>
        <name>3-phosphoshikimate</name>
        <dbReference type="ChEBI" id="CHEBI:145989"/>
    </ligand>
</feature>
<evidence type="ECO:0000256" key="2">
    <source>
        <dbReference type="ARBA" id="ARBA00009948"/>
    </source>
</evidence>
<feature type="binding site" evidence="7">
    <location>
        <position position="34"/>
    </location>
    <ligand>
        <name>3-phosphoshikimate</name>
        <dbReference type="ChEBI" id="CHEBI:145989"/>
    </ligand>
</feature>
<dbReference type="HAMAP" id="MF_00210">
    <property type="entry name" value="EPSP_synth"/>
    <property type="match status" value="1"/>
</dbReference>
<comment type="similarity">
    <text evidence="2 7">Belongs to the EPSP synthase family.</text>
</comment>
<comment type="catalytic activity">
    <reaction evidence="6">
        <text>3-phosphoshikimate + phosphoenolpyruvate = 5-O-(1-carboxyvinyl)-3-phosphoshikimate + phosphate</text>
        <dbReference type="Rhea" id="RHEA:21256"/>
        <dbReference type="ChEBI" id="CHEBI:43474"/>
        <dbReference type="ChEBI" id="CHEBI:57701"/>
        <dbReference type="ChEBI" id="CHEBI:58702"/>
        <dbReference type="ChEBI" id="CHEBI:145989"/>
        <dbReference type="EC" id="2.5.1.19"/>
    </reaction>
    <physiologicalReaction direction="left-to-right" evidence="6">
        <dbReference type="Rhea" id="RHEA:21257"/>
    </physiologicalReaction>
</comment>
<feature type="binding site" evidence="7">
    <location>
        <position position="158"/>
    </location>
    <ligand>
        <name>3-phosphoshikimate</name>
        <dbReference type="ChEBI" id="CHEBI:145989"/>
    </ligand>
</feature>
<evidence type="ECO:0000256" key="4">
    <source>
        <dbReference type="ARBA" id="ARBA00022679"/>
    </source>
</evidence>
<feature type="binding site" evidence="7">
    <location>
        <position position="159"/>
    </location>
    <ligand>
        <name>phosphoenolpyruvate</name>
        <dbReference type="ChEBI" id="CHEBI:58702"/>
    </ligand>
</feature>
<dbReference type="Gene3D" id="3.65.10.10">
    <property type="entry name" value="Enolpyruvate transferase domain"/>
    <property type="match status" value="3"/>
</dbReference>
<evidence type="ECO:0000256" key="6">
    <source>
        <dbReference type="ARBA" id="ARBA00044633"/>
    </source>
</evidence>
<feature type="binding site" evidence="7">
    <location>
        <position position="379"/>
    </location>
    <ligand>
        <name>phosphoenolpyruvate</name>
        <dbReference type="ChEBI" id="CHEBI:58702"/>
    </ligand>
</feature>
<feature type="binding site" evidence="7">
    <location>
        <position position="110"/>
    </location>
    <ligand>
        <name>phosphoenolpyruvate</name>
        <dbReference type="ChEBI" id="CHEBI:58702"/>
    </ligand>
</feature>
<feature type="binding site" evidence="7">
    <location>
        <position position="81"/>
    </location>
    <ligand>
        <name>phosphoenolpyruvate</name>
        <dbReference type="ChEBI" id="CHEBI:58702"/>
    </ligand>
</feature>
<feature type="binding site" evidence="7">
    <location>
        <position position="157"/>
    </location>
    <ligand>
        <name>3-phosphoshikimate</name>
        <dbReference type="ChEBI" id="CHEBI:145989"/>
    </ligand>
</feature>
<reference evidence="9" key="1">
    <citation type="submission" date="2021-01" db="EMBL/GenBank/DDBJ databases">
        <title>Marivirga sp. nov., isolated from intertidal surface sediments.</title>
        <authorList>
            <person name="Zhang M."/>
        </authorList>
    </citation>
    <scope>NUCLEOTIDE SEQUENCE</scope>
    <source>
        <strain evidence="9">SM1354</strain>
    </source>
</reference>
<dbReference type="GO" id="GO:0005737">
    <property type="term" value="C:cytoplasm"/>
    <property type="evidence" value="ECO:0007669"/>
    <property type="project" value="UniProtKB-SubCell"/>
</dbReference>
<proteinExistence type="inferred from homology"/>
<evidence type="ECO:0000256" key="5">
    <source>
        <dbReference type="ARBA" id="ARBA00023141"/>
    </source>
</evidence>
<dbReference type="PANTHER" id="PTHR21090:SF5">
    <property type="entry name" value="PENTAFUNCTIONAL AROM POLYPEPTIDE"/>
    <property type="match status" value="1"/>
</dbReference>
<feature type="binding site" evidence="7">
    <location>
        <position position="403"/>
    </location>
    <ligand>
        <name>phosphoenolpyruvate</name>
        <dbReference type="ChEBI" id="CHEBI:58702"/>
    </ligand>
</feature>
<feature type="binding site" evidence="7">
    <location>
        <position position="334"/>
    </location>
    <ligand>
        <name>phosphoenolpyruvate</name>
        <dbReference type="ChEBI" id="CHEBI:58702"/>
    </ligand>
</feature>
<comment type="function">
    <text evidence="7">Catalyzes the transfer of the enolpyruvyl moiety of phosphoenolpyruvate (PEP) to the 5-hydroxyl of shikimate-3-phosphate (S3P) to produce enolpyruvyl shikimate-3-phosphate and inorganic phosphate.</text>
</comment>
<feature type="binding site" evidence="7">
    <location>
        <position position="303"/>
    </location>
    <ligand>
        <name>3-phosphoshikimate</name>
        <dbReference type="ChEBI" id="CHEBI:145989"/>
    </ligand>
</feature>
<evidence type="ECO:0000313" key="9">
    <source>
        <dbReference type="EMBL" id="MBL0765360.1"/>
    </source>
</evidence>
<dbReference type="InterPro" id="IPR006264">
    <property type="entry name" value="EPSP_synthase"/>
</dbReference>
<sequence>MKNNLNYLVNYRQNSTNEQNQKINLPSSKSEANRMLIIKALTTNGSTTINNLSSARDTQTLSRLLGSIDQSNTELDVLDAGTTMRFLTAFLAITTQKQIVITGTQRMKQRPIGILVEALRSIGCQINYLEKEGYPPLSINPFKEQTNQEISIPGNVSSQYISALLMVAPLLPKGLAINILAPIYSQPYIDMTIGLMAKAGIKVEKLGSALRIENQEYKAIEHTIESDWSGASYWFSFIALSKIGRSIKLLGLKEDSLQGDQAIRPIMQKLGVQSTYDQEGIILIKNNNELPEWLEIDFKEFPDLAQTVVACCAALKVNLKMTGLESLRIKETDRIKALHNEISKFNCSLTESSKGVWEMKAKEFSFTELINIHTYEDHRMAMSFAPLALKGPLLIDEIDVVNKSYPSFWTDLKSVGFELTEQ</sequence>
<dbReference type="InterPro" id="IPR013792">
    <property type="entry name" value="RNA3'P_cycl/enolpyr_Trfase_a/b"/>
</dbReference>
<keyword evidence="7" id="KW-0963">Cytoplasm</keyword>
<dbReference type="GO" id="GO:0003866">
    <property type="term" value="F:3-phosphoshikimate 1-carboxyvinyltransferase activity"/>
    <property type="evidence" value="ECO:0007669"/>
    <property type="project" value="UniProtKB-UniRule"/>
</dbReference>
<dbReference type="EC" id="2.5.1.19" evidence="7"/>
<feature type="active site" description="Proton acceptor" evidence="7">
    <location>
        <position position="303"/>
    </location>
</feature>
<dbReference type="PIRSF" id="PIRSF000505">
    <property type="entry name" value="EPSPS"/>
    <property type="match status" value="1"/>
</dbReference>
<keyword evidence="5 7" id="KW-0057">Aromatic amino acid biosynthesis</keyword>
<comment type="pathway">
    <text evidence="1 7">Metabolic intermediate biosynthesis; chorismate biosynthesis; chorismate from D-erythrose 4-phosphate and phosphoenolpyruvate: step 6/7.</text>
</comment>
<dbReference type="EMBL" id="JAERQG010000002">
    <property type="protein sequence ID" value="MBL0765360.1"/>
    <property type="molecule type" value="Genomic_DNA"/>
</dbReference>
<dbReference type="Proteomes" id="UP000642920">
    <property type="component" value="Unassembled WGS sequence"/>
</dbReference>
<dbReference type="AlphaFoldDB" id="A0A937AAM5"/>
<feature type="binding site" evidence="7">
    <location>
        <position position="29"/>
    </location>
    <ligand>
        <name>phosphoenolpyruvate</name>
        <dbReference type="ChEBI" id="CHEBI:58702"/>
    </ligand>
</feature>
<name>A0A937AAM5_9BACT</name>
<dbReference type="SUPFAM" id="SSF55205">
    <property type="entry name" value="EPT/RTPC-like"/>
    <property type="match status" value="1"/>
</dbReference>
<feature type="domain" description="Enolpyruvate transferase" evidence="8">
    <location>
        <begin position="66"/>
        <end position="412"/>
    </location>
</feature>
<comment type="subunit">
    <text evidence="7">Monomer.</text>
</comment>
<feature type="binding site" evidence="7">
    <location>
        <position position="159"/>
    </location>
    <ligand>
        <name>3-phosphoshikimate</name>
        <dbReference type="ChEBI" id="CHEBI:145989"/>
    </ligand>
</feature>
<dbReference type="PANTHER" id="PTHR21090">
    <property type="entry name" value="AROM/DEHYDROQUINATE SYNTHASE"/>
    <property type="match status" value="1"/>
</dbReference>
<keyword evidence="10" id="KW-1185">Reference proteome</keyword>
<protein>
    <recommendedName>
        <fullName evidence="7">3-phosphoshikimate 1-carboxyvinyltransferase</fullName>
        <ecNumber evidence="7">2.5.1.19</ecNumber>
    </recommendedName>
    <alternativeName>
        <fullName evidence="7">5-enolpyruvylshikimate-3-phosphate synthase</fullName>
        <shortName evidence="7">EPSP synthase</shortName>
        <shortName evidence="7">EPSPS</shortName>
    </alternativeName>
</protein>
<comment type="subcellular location">
    <subcellularLocation>
        <location evidence="7">Cytoplasm</location>
    </subcellularLocation>
</comment>
<dbReference type="InterPro" id="IPR001986">
    <property type="entry name" value="Enolpyruvate_Tfrase_dom"/>
</dbReference>
<keyword evidence="4 7" id="KW-0808">Transferase</keyword>
<organism evidence="9 10">
    <name type="scientific">Marivirga atlantica</name>
    <dbReference type="NCBI Taxonomy" id="1548457"/>
    <lineage>
        <taxon>Bacteria</taxon>
        <taxon>Pseudomonadati</taxon>
        <taxon>Bacteroidota</taxon>
        <taxon>Cytophagia</taxon>
        <taxon>Cytophagales</taxon>
        <taxon>Marivirgaceae</taxon>
        <taxon>Marivirga</taxon>
    </lineage>
</organism>
<feature type="binding site" evidence="7">
    <location>
        <position position="330"/>
    </location>
    <ligand>
        <name>3-phosphoshikimate</name>
        <dbReference type="ChEBI" id="CHEBI:145989"/>
    </ligand>
</feature>
<evidence type="ECO:0000259" key="8">
    <source>
        <dbReference type="Pfam" id="PF00275"/>
    </source>
</evidence>
<feature type="binding site" evidence="7">
    <location>
        <position position="185"/>
    </location>
    <ligand>
        <name>3-phosphoshikimate</name>
        <dbReference type="ChEBI" id="CHEBI:145989"/>
    </ligand>
</feature>
<evidence type="ECO:0000313" key="10">
    <source>
        <dbReference type="Proteomes" id="UP000642920"/>
    </source>
</evidence>
<gene>
    <name evidence="7" type="primary">aroA</name>
    <name evidence="9" type="ORF">JKP34_08875</name>
</gene>
<keyword evidence="3 7" id="KW-0028">Amino-acid biosynthesis</keyword>
<dbReference type="GO" id="GO:0009073">
    <property type="term" value="P:aromatic amino acid family biosynthetic process"/>
    <property type="evidence" value="ECO:0007669"/>
    <property type="project" value="UniProtKB-KW"/>
</dbReference>
<accession>A0A937AAM5</accession>
<evidence type="ECO:0000256" key="7">
    <source>
        <dbReference type="HAMAP-Rule" id="MF_00210"/>
    </source>
</evidence>
<comment type="caution">
    <text evidence="9">The sequence shown here is derived from an EMBL/GenBank/DDBJ whole genome shotgun (WGS) entry which is preliminary data.</text>
</comment>
<feature type="binding site" evidence="7">
    <location>
        <position position="30"/>
    </location>
    <ligand>
        <name>3-phosphoshikimate</name>
        <dbReference type="ChEBI" id="CHEBI:145989"/>
    </ligand>
</feature>
<dbReference type="InterPro" id="IPR036968">
    <property type="entry name" value="Enolpyruvate_Tfrase_sf"/>
</dbReference>
<dbReference type="GO" id="GO:0008652">
    <property type="term" value="P:amino acid biosynthetic process"/>
    <property type="evidence" value="ECO:0007669"/>
    <property type="project" value="UniProtKB-KW"/>
</dbReference>
<dbReference type="CDD" id="cd01556">
    <property type="entry name" value="EPSP_synthase"/>
    <property type="match status" value="1"/>
</dbReference>
<evidence type="ECO:0000256" key="1">
    <source>
        <dbReference type="ARBA" id="ARBA00004811"/>
    </source>
</evidence>
<dbReference type="Pfam" id="PF00275">
    <property type="entry name" value="EPSP_synthase"/>
    <property type="match status" value="1"/>
</dbReference>